<evidence type="ECO:0000313" key="6">
    <source>
        <dbReference type="EMBL" id="EOH92034.1"/>
    </source>
</evidence>
<dbReference type="Gene3D" id="3.90.190.20">
    <property type="entry name" value="Mur ligase, C-terminal domain"/>
    <property type="match status" value="1"/>
</dbReference>
<dbReference type="GO" id="GO:0016881">
    <property type="term" value="F:acid-amino acid ligase activity"/>
    <property type="evidence" value="ECO:0007669"/>
    <property type="project" value="InterPro"/>
</dbReference>
<dbReference type="EMBL" id="AJAQ01000032">
    <property type="protein sequence ID" value="EOH92034.1"/>
    <property type="molecule type" value="Genomic_DNA"/>
</dbReference>
<feature type="domain" description="Mur ligase central" evidence="5">
    <location>
        <begin position="374"/>
        <end position="565"/>
    </location>
</feature>
<dbReference type="Pfam" id="PF08245">
    <property type="entry name" value="Mur_ligase_M"/>
    <property type="match status" value="1"/>
</dbReference>
<evidence type="ECO:0000256" key="3">
    <source>
        <dbReference type="ARBA" id="ARBA00022840"/>
    </source>
</evidence>
<evidence type="ECO:0000259" key="4">
    <source>
        <dbReference type="Pfam" id="PF02875"/>
    </source>
</evidence>
<dbReference type="InterPro" id="IPR036615">
    <property type="entry name" value="Mur_ligase_C_dom_sf"/>
</dbReference>
<organism evidence="6 7">
    <name type="scientific">Enterococcus pallens ATCC BAA-351</name>
    <dbReference type="NCBI Taxonomy" id="1158607"/>
    <lineage>
        <taxon>Bacteria</taxon>
        <taxon>Bacillati</taxon>
        <taxon>Bacillota</taxon>
        <taxon>Bacilli</taxon>
        <taxon>Lactobacillales</taxon>
        <taxon>Enterococcaceae</taxon>
        <taxon>Enterococcus</taxon>
    </lineage>
</organism>
<keyword evidence="3" id="KW-0067">ATP-binding</keyword>
<dbReference type="Proteomes" id="UP000013782">
    <property type="component" value="Unassembled WGS sequence"/>
</dbReference>
<dbReference type="InterPro" id="IPR012338">
    <property type="entry name" value="Beta-lactam/transpept-like"/>
</dbReference>
<dbReference type="HOGENOM" id="CLU_414797_0_0_9"/>
<evidence type="ECO:0000259" key="5">
    <source>
        <dbReference type="Pfam" id="PF08245"/>
    </source>
</evidence>
<proteinExistence type="predicted"/>
<dbReference type="GO" id="GO:0005524">
    <property type="term" value="F:ATP binding"/>
    <property type="evidence" value="ECO:0007669"/>
    <property type="project" value="UniProtKB-KW"/>
</dbReference>
<dbReference type="SUPFAM" id="SSF56601">
    <property type="entry name" value="beta-lactamase/transpeptidase-like"/>
    <property type="match status" value="1"/>
</dbReference>
<evidence type="ECO:0000313" key="7">
    <source>
        <dbReference type="Proteomes" id="UP000013782"/>
    </source>
</evidence>
<dbReference type="SUPFAM" id="SSF53244">
    <property type="entry name" value="MurD-like peptide ligases, peptide-binding domain"/>
    <property type="match status" value="1"/>
</dbReference>
<keyword evidence="1" id="KW-0436">Ligase</keyword>
<dbReference type="AlphaFoldDB" id="R2SVG3"/>
<dbReference type="Gene3D" id="3.40.710.10">
    <property type="entry name" value="DD-peptidase/beta-lactamase superfamily"/>
    <property type="match status" value="1"/>
</dbReference>
<reference evidence="6 7" key="1">
    <citation type="submission" date="2013-02" db="EMBL/GenBank/DDBJ databases">
        <title>The Genome Sequence of Enterococcus pallens BAA-351.</title>
        <authorList>
            <consortium name="The Broad Institute Genome Sequencing Platform"/>
            <consortium name="The Broad Institute Genome Sequencing Center for Infectious Disease"/>
            <person name="Earl A.M."/>
            <person name="Gilmore M.S."/>
            <person name="Lebreton F."/>
            <person name="Walker B."/>
            <person name="Young S.K."/>
            <person name="Zeng Q."/>
            <person name="Gargeya S."/>
            <person name="Fitzgerald M."/>
            <person name="Haas B."/>
            <person name="Abouelleil A."/>
            <person name="Alvarado L."/>
            <person name="Arachchi H.M."/>
            <person name="Berlin A.M."/>
            <person name="Chapman S.B."/>
            <person name="Dewar J."/>
            <person name="Goldberg J."/>
            <person name="Griggs A."/>
            <person name="Gujja S."/>
            <person name="Hansen M."/>
            <person name="Howarth C."/>
            <person name="Imamovic A."/>
            <person name="Larimer J."/>
            <person name="McCowan C."/>
            <person name="Murphy C."/>
            <person name="Neiman D."/>
            <person name="Pearson M."/>
            <person name="Priest M."/>
            <person name="Roberts A."/>
            <person name="Saif S."/>
            <person name="Shea T."/>
            <person name="Sisk P."/>
            <person name="Sykes S."/>
            <person name="Wortman J."/>
            <person name="Nusbaum C."/>
            <person name="Birren B."/>
        </authorList>
    </citation>
    <scope>NUCLEOTIDE SEQUENCE [LARGE SCALE GENOMIC DNA]</scope>
    <source>
        <strain evidence="6 7">ATCC BAA-351</strain>
    </source>
</reference>
<keyword evidence="2" id="KW-0547">Nucleotide-binding</keyword>
<name>R2SVG3_9ENTE</name>
<evidence type="ECO:0000256" key="2">
    <source>
        <dbReference type="ARBA" id="ARBA00022741"/>
    </source>
</evidence>
<dbReference type="Gene3D" id="3.40.1190.10">
    <property type="entry name" value="Mur-like, catalytic domain"/>
    <property type="match status" value="1"/>
</dbReference>
<dbReference type="eggNOG" id="COG0770">
    <property type="taxonomic scope" value="Bacteria"/>
</dbReference>
<dbReference type="InterPro" id="IPR004101">
    <property type="entry name" value="Mur_ligase_C"/>
</dbReference>
<dbReference type="OrthoDB" id="9801978at2"/>
<dbReference type="STRING" id="160454.RV10_GL005100"/>
<feature type="domain" description="Mur ligase C-terminal" evidence="4">
    <location>
        <begin position="596"/>
        <end position="712"/>
    </location>
</feature>
<dbReference type="PANTHER" id="PTHR43024">
    <property type="entry name" value="UDP-N-ACETYLMURAMOYL-TRIPEPTIDE--D-ALANYL-D-ALANINE LIGASE"/>
    <property type="match status" value="1"/>
</dbReference>
<evidence type="ECO:0000256" key="1">
    <source>
        <dbReference type="ARBA" id="ARBA00022598"/>
    </source>
</evidence>
<dbReference type="InterPro" id="IPR051046">
    <property type="entry name" value="MurCDEF_CellWall_CoF430Synth"/>
</dbReference>
<protein>
    <recommendedName>
        <fullName evidence="8">Mur ligase central domain-containing protein</fullName>
    </recommendedName>
</protein>
<accession>R2SVG3</accession>
<dbReference type="InterPro" id="IPR013221">
    <property type="entry name" value="Mur_ligase_cen"/>
</dbReference>
<keyword evidence="7" id="KW-1185">Reference proteome</keyword>
<dbReference type="RefSeq" id="WP_010757932.1">
    <property type="nucleotide sequence ID" value="NZ_ASWD01000001.1"/>
</dbReference>
<comment type="caution">
    <text evidence="6">The sequence shown here is derived from an EMBL/GenBank/DDBJ whole genome shotgun (WGS) entry which is preliminary data.</text>
</comment>
<dbReference type="PATRIC" id="fig|1158607.3.peg.2932"/>
<gene>
    <name evidence="6" type="ORF">UAU_02950</name>
</gene>
<dbReference type="InterPro" id="IPR036565">
    <property type="entry name" value="Mur-like_cat_sf"/>
</dbReference>
<dbReference type="PANTHER" id="PTHR43024:SF1">
    <property type="entry name" value="UDP-N-ACETYLMURAMOYL-TRIPEPTIDE--D-ALANYL-D-ALANINE LIGASE"/>
    <property type="match status" value="1"/>
</dbReference>
<dbReference type="SUPFAM" id="SSF53623">
    <property type="entry name" value="MurD-like peptide ligases, catalytic domain"/>
    <property type="match status" value="1"/>
</dbReference>
<dbReference type="Pfam" id="PF02875">
    <property type="entry name" value="Mur_ligase_C"/>
    <property type="match status" value="1"/>
</dbReference>
<evidence type="ECO:0008006" key="8">
    <source>
        <dbReference type="Google" id="ProtNLM"/>
    </source>
</evidence>
<sequence length="740" mass="84405">MKQMEKLLFQPARLTFTQEKITSRRPSGTRLSPWGTIHLLTYLVLLIDIESGKLSPNQEIRFPAEAEKEYGALRSTQGRIGEVRLLRDVLNQAVSLNAPDCIVALFEVYGGEKGLLRRVHEYWNVSDYSRKVSTGRKKLPQRSNLYDYYKIGEYFLALQEETLSLLANKNHIIHGKLHKAQSHFDGKAEVIASIFWGTDQSDCLVFYKKEDQLTCSLVINGKNLMHTSELAMNPSTDFVEPEIRLKDTHTFKECLETNFKGYFLNEKIAENIIVDHTVCDQSSVVREKWENVAYIAFSAESFRAMIPKSKRDFHGNELISKYKIEENISVIITDKPIPQLRDKIPQFIVPNSFTFAYEYACYQIENYDGKFCAITGSAGKSSTRLMLNHLLSDSGKSFGNFGNANLHYSTFSLTLEVNNQYDHILLEAAVGSMNRWGYGNNAYLWKADVVIVTSFGSAHALSTIEGNLRVKKHLFHGVKENGYVVINKDMEERYLEKFIKKAESLSLNILFSSLTDTKADCYLLEKCVLKEKTKIRVNFRGKELSFCLTTDSDGQIQNAMSSLLAIDVMGYQIEEHLHLLESYQSFERILRPLQLTLNANQVTVVDDTHNSSVESMINGIEYFSEKKKFYQGKRVLVLGEIADLGKDTIMHHKRLIPHINEAKPDHIIMYGKPFKELVLDVKNVTLCDTKEEAAQKVIEESTEDSFIYVKGSHGIGFHEVIDFLKKQAESNQEAKNDKQG</sequence>